<accession>A0A0C2IQL2</accession>
<reference evidence="1 2" key="1">
    <citation type="journal article" date="2014" name="BMC Genomics">
        <title>Comparative genomics of the major fungal agents of human and animal Sporotrichosis: Sporothrix schenckii and Sporothrix brasiliensis.</title>
        <authorList>
            <person name="Teixeira M.M."/>
            <person name="de Almeida L.G."/>
            <person name="Kubitschek-Barreira P."/>
            <person name="Alves F.L."/>
            <person name="Kioshima E.S."/>
            <person name="Abadio A.K."/>
            <person name="Fernandes L."/>
            <person name="Derengowski L.S."/>
            <person name="Ferreira K.S."/>
            <person name="Souza R.C."/>
            <person name="Ruiz J.C."/>
            <person name="de Andrade N.C."/>
            <person name="Paes H.C."/>
            <person name="Nicola A.M."/>
            <person name="Albuquerque P."/>
            <person name="Gerber A.L."/>
            <person name="Martins V.P."/>
            <person name="Peconick L.D."/>
            <person name="Neto A.V."/>
            <person name="Chaucanez C.B."/>
            <person name="Silva P.A."/>
            <person name="Cunha O.L."/>
            <person name="de Oliveira F.F."/>
            <person name="dos Santos T.C."/>
            <person name="Barros A.L."/>
            <person name="Soares M.A."/>
            <person name="de Oliveira L.M."/>
            <person name="Marini M.M."/>
            <person name="Villalobos-Duno H."/>
            <person name="Cunha M.M."/>
            <person name="de Hoog S."/>
            <person name="da Silveira J.F."/>
            <person name="Henrissat B."/>
            <person name="Nino-Vega G.A."/>
            <person name="Cisalpino P.S."/>
            <person name="Mora-Montes H.M."/>
            <person name="Almeida S.R."/>
            <person name="Stajich J.E."/>
            <person name="Lopes-Bezerra L.M."/>
            <person name="Vasconcelos A.T."/>
            <person name="Felipe M.S."/>
        </authorList>
    </citation>
    <scope>NUCLEOTIDE SEQUENCE [LARGE SCALE GENOMIC DNA]</scope>
    <source>
        <strain evidence="1 2">5110</strain>
    </source>
</reference>
<proteinExistence type="predicted"/>
<dbReference type="AlphaFoldDB" id="A0A0C2IQL2"/>
<dbReference type="OrthoDB" id="10326472at2759"/>
<name>A0A0C2IQL2_9PEZI</name>
<gene>
    <name evidence="1" type="ORF">SPBR_07964</name>
</gene>
<evidence type="ECO:0000313" key="2">
    <source>
        <dbReference type="Proteomes" id="UP000031575"/>
    </source>
</evidence>
<keyword evidence="2" id="KW-1185">Reference proteome</keyword>
<dbReference type="GeneID" id="63681137"/>
<dbReference type="Proteomes" id="UP000031575">
    <property type="component" value="Unassembled WGS sequence"/>
</dbReference>
<organism evidence="1 2">
    <name type="scientific">Sporothrix brasiliensis 5110</name>
    <dbReference type="NCBI Taxonomy" id="1398154"/>
    <lineage>
        <taxon>Eukaryota</taxon>
        <taxon>Fungi</taxon>
        <taxon>Dikarya</taxon>
        <taxon>Ascomycota</taxon>
        <taxon>Pezizomycotina</taxon>
        <taxon>Sordariomycetes</taxon>
        <taxon>Sordariomycetidae</taxon>
        <taxon>Ophiostomatales</taxon>
        <taxon>Ophiostomataceae</taxon>
        <taxon>Sporothrix</taxon>
    </lineage>
</organism>
<dbReference type="RefSeq" id="XP_040617180.1">
    <property type="nucleotide sequence ID" value="XM_040766216.1"/>
</dbReference>
<evidence type="ECO:0000313" key="1">
    <source>
        <dbReference type="EMBL" id="KIH89170.1"/>
    </source>
</evidence>
<dbReference type="VEuPathDB" id="FungiDB:SPBR_07964"/>
<protein>
    <submittedName>
        <fullName evidence="1">Uncharacterized protein</fullName>
    </submittedName>
</protein>
<sequence>MRWAKKRRDAWVRAGMRSNQEDLQNASWAELNAYQEPKEADWPGAIYEIDLSKIPLSARPALFESTQLQAELNVEQSSGNGYQFAENEFLILYRIPSASIVSMYNSPDSFQEARANYVPRPRGQFCRIIDDYDSAAEGEVDQPRPTITCLH</sequence>
<dbReference type="HOGENOM" id="CLU_1732651_0_0_1"/>
<dbReference type="EMBL" id="AWTV01000009">
    <property type="protein sequence ID" value="KIH89170.1"/>
    <property type="molecule type" value="Genomic_DNA"/>
</dbReference>
<comment type="caution">
    <text evidence="1">The sequence shown here is derived from an EMBL/GenBank/DDBJ whole genome shotgun (WGS) entry which is preliminary data.</text>
</comment>